<accession>A0ABN1Q0N0</accession>
<feature type="transmembrane region" description="Helical" evidence="7">
    <location>
        <begin position="156"/>
        <end position="180"/>
    </location>
</feature>
<feature type="transmembrane region" description="Helical" evidence="7">
    <location>
        <begin position="249"/>
        <end position="269"/>
    </location>
</feature>
<feature type="transmembrane region" description="Helical" evidence="7">
    <location>
        <begin position="93"/>
        <end position="111"/>
    </location>
</feature>
<dbReference type="PROSITE" id="PS50850">
    <property type="entry name" value="MFS"/>
    <property type="match status" value="1"/>
</dbReference>
<organism evidence="9 10">
    <name type="scientific">Pseudonocardia zijingensis</name>
    <dbReference type="NCBI Taxonomy" id="153376"/>
    <lineage>
        <taxon>Bacteria</taxon>
        <taxon>Bacillati</taxon>
        <taxon>Actinomycetota</taxon>
        <taxon>Actinomycetes</taxon>
        <taxon>Pseudonocardiales</taxon>
        <taxon>Pseudonocardiaceae</taxon>
        <taxon>Pseudonocardia</taxon>
    </lineage>
</organism>
<feature type="domain" description="Major facilitator superfamily (MFS) profile" evidence="8">
    <location>
        <begin position="20"/>
        <end position="433"/>
    </location>
</feature>
<dbReference type="InterPro" id="IPR036259">
    <property type="entry name" value="MFS_trans_sf"/>
</dbReference>
<feature type="transmembrane region" description="Helical" evidence="7">
    <location>
        <begin position="336"/>
        <end position="360"/>
    </location>
</feature>
<evidence type="ECO:0000256" key="4">
    <source>
        <dbReference type="ARBA" id="ARBA00022692"/>
    </source>
</evidence>
<dbReference type="PANTHER" id="PTHR43045">
    <property type="entry name" value="SHIKIMATE TRANSPORTER"/>
    <property type="match status" value="1"/>
</dbReference>
<feature type="transmembrane region" description="Helical" evidence="7">
    <location>
        <begin position="59"/>
        <end position="81"/>
    </location>
</feature>
<feature type="transmembrane region" description="Helical" evidence="7">
    <location>
        <begin position="381"/>
        <end position="399"/>
    </location>
</feature>
<evidence type="ECO:0000313" key="10">
    <source>
        <dbReference type="Proteomes" id="UP001499967"/>
    </source>
</evidence>
<dbReference type="InterPro" id="IPR011701">
    <property type="entry name" value="MFS"/>
</dbReference>
<dbReference type="EMBL" id="BAAAHP010000075">
    <property type="protein sequence ID" value="GAA0936082.1"/>
    <property type="molecule type" value="Genomic_DNA"/>
</dbReference>
<feature type="transmembrane region" description="Helical" evidence="7">
    <location>
        <begin position="192"/>
        <end position="211"/>
    </location>
</feature>
<gene>
    <name evidence="9" type="ORF">GCM10009559_28100</name>
</gene>
<evidence type="ECO:0000256" key="3">
    <source>
        <dbReference type="ARBA" id="ARBA00022475"/>
    </source>
</evidence>
<evidence type="ECO:0000256" key="5">
    <source>
        <dbReference type="ARBA" id="ARBA00022989"/>
    </source>
</evidence>
<feature type="transmembrane region" description="Helical" evidence="7">
    <location>
        <begin position="405"/>
        <end position="425"/>
    </location>
</feature>
<feature type="transmembrane region" description="Helical" evidence="7">
    <location>
        <begin position="117"/>
        <end position="135"/>
    </location>
</feature>
<keyword evidence="4 7" id="KW-0812">Transmembrane</keyword>
<keyword evidence="10" id="KW-1185">Reference proteome</keyword>
<dbReference type="SUPFAM" id="SSF103473">
    <property type="entry name" value="MFS general substrate transporter"/>
    <property type="match status" value="1"/>
</dbReference>
<protein>
    <submittedName>
        <fullName evidence="9">MFS transporter</fullName>
    </submittedName>
</protein>
<evidence type="ECO:0000256" key="2">
    <source>
        <dbReference type="ARBA" id="ARBA00022448"/>
    </source>
</evidence>
<evidence type="ECO:0000313" key="9">
    <source>
        <dbReference type="EMBL" id="GAA0936082.1"/>
    </source>
</evidence>
<feature type="transmembrane region" description="Helical" evidence="7">
    <location>
        <begin position="311"/>
        <end position="330"/>
    </location>
</feature>
<keyword evidence="3" id="KW-1003">Cell membrane</keyword>
<evidence type="ECO:0000256" key="7">
    <source>
        <dbReference type="SAM" id="Phobius"/>
    </source>
</evidence>
<dbReference type="InterPro" id="IPR020846">
    <property type="entry name" value="MFS_dom"/>
</dbReference>
<feature type="transmembrane region" description="Helical" evidence="7">
    <location>
        <begin position="35"/>
        <end position="53"/>
    </location>
</feature>
<evidence type="ECO:0000256" key="1">
    <source>
        <dbReference type="ARBA" id="ARBA00004651"/>
    </source>
</evidence>
<dbReference type="PANTHER" id="PTHR43045:SF1">
    <property type="entry name" value="SHIKIMATE TRANSPORTER"/>
    <property type="match status" value="1"/>
</dbReference>
<dbReference type="Proteomes" id="UP001499967">
    <property type="component" value="Unassembled WGS sequence"/>
</dbReference>
<dbReference type="Pfam" id="PF07690">
    <property type="entry name" value="MFS_1"/>
    <property type="match status" value="1"/>
</dbReference>
<comment type="subcellular location">
    <subcellularLocation>
        <location evidence="1">Cell membrane</location>
        <topology evidence="1">Multi-pass membrane protein</topology>
    </subcellularLocation>
</comment>
<keyword evidence="5 7" id="KW-1133">Transmembrane helix</keyword>
<proteinExistence type="predicted"/>
<keyword evidence="2" id="KW-0813">Transport</keyword>
<feature type="transmembrane region" description="Helical" evidence="7">
    <location>
        <begin position="281"/>
        <end position="299"/>
    </location>
</feature>
<dbReference type="RefSeq" id="WP_343941792.1">
    <property type="nucleotide sequence ID" value="NZ_BAAAHP010000075.1"/>
</dbReference>
<evidence type="ECO:0000259" key="8">
    <source>
        <dbReference type="PROSITE" id="PS50850"/>
    </source>
</evidence>
<sequence>MSSATPAGAEAPPAQLTRRVTTAVSLGTVIEWYDFFLYGTAAALVFPHLFFPAQEGTVGALLSFATFATGFAARPIGGIVFGHLGDRVGRKTVLVTTLILMGVATVGIGLLPTYDQVGVAAPVLLVALRIVQGLGTGGEWGGAALMTKENGSSRAGFFGSFLSASVFAGLILGSVVYTALASVLTEEQLFGWGWRVPFLVSVLLVVVGLWIRRDLPETAEFERVKRSEARERAPIVAALRRPRNVIAIFLMRVGQNTTFYIVSVFVLTYATTTLDLPRPTILAATLIGALVAGLLCPLYGHLGDRFGFGRVMLVALAVQAAFAFPFFLLVDTRNFGAILVAVVVAIAGGAAAADAIQPAYFTGMFGTQSRFSGVSIGREGGTVIGGGLAPLIAAGLLAWQGGSSWAVSGWMLLTSLLGIVGVLLVRPLPVEPAPTGRTLDAPGAAR</sequence>
<name>A0ABN1Q0N0_9PSEU</name>
<keyword evidence="6 7" id="KW-0472">Membrane</keyword>
<dbReference type="Gene3D" id="1.20.1250.20">
    <property type="entry name" value="MFS general substrate transporter like domains"/>
    <property type="match status" value="2"/>
</dbReference>
<evidence type="ECO:0000256" key="6">
    <source>
        <dbReference type="ARBA" id="ARBA00023136"/>
    </source>
</evidence>
<comment type="caution">
    <text evidence="9">The sequence shown here is derived from an EMBL/GenBank/DDBJ whole genome shotgun (WGS) entry which is preliminary data.</text>
</comment>
<reference evidence="9 10" key="1">
    <citation type="journal article" date="2019" name="Int. J. Syst. Evol. Microbiol.">
        <title>The Global Catalogue of Microorganisms (GCM) 10K type strain sequencing project: providing services to taxonomists for standard genome sequencing and annotation.</title>
        <authorList>
            <consortium name="The Broad Institute Genomics Platform"/>
            <consortium name="The Broad Institute Genome Sequencing Center for Infectious Disease"/>
            <person name="Wu L."/>
            <person name="Ma J."/>
        </authorList>
    </citation>
    <scope>NUCLEOTIDE SEQUENCE [LARGE SCALE GENOMIC DNA]</scope>
    <source>
        <strain evidence="9 10">JCM 11117</strain>
    </source>
</reference>